<dbReference type="AlphaFoldDB" id="A0A6C0DXC9"/>
<evidence type="ECO:0000256" key="1">
    <source>
        <dbReference type="SAM" id="Coils"/>
    </source>
</evidence>
<sequence length="109" mass="12905">MTRYRKLAKKRRTRYKKSKNRRNTRKGGGLSYKDLSDKGLSDKGLFDKIRRMMTRRAKIVPIDEERKAERERNFQTDEERARANAELRRVVAEAAASELEDDLDDDNDQ</sequence>
<feature type="compositionally biased region" description="Basic residues" evidence="2">
    <location>
        <begin position="1"/>
        <end position="25"/>
    </location>
</feature>
<name>A0A6C0DXC9_9ZZZZ</name>
<dbReference type="EMBL" id="MN739684">
    <property type="protein sequence ID" value="QHT20983.1"/>
    <property type="molecule type" value="Genomic_DNA"/>
</dbReference>
<reference evidence="3" key="1">
    <citation type="journal article" date="2020" name="Nature">
        <title>Giant virus diversity and host interactions through global metagenomics.</title>
        <authorList>
            <person name="Schulz F."/>
            <person name="Roux S."/>
            <person name="Paez-Espino D."/>
            <person name="Jungbluth S."/>
            <person name="Walsh D.A."/>
            <person name="Denef V.J."/>
            <person name="McMahon K.D."/>
            <person name="Konstantinidis K.T."/>
            <person name="Eloe-Fadrosh E.A."/>
            <person name="Kyrpides N.C."/>
            <person name="Woyke T."/>
        </authorList>
    </citation>
    <scope>NUCLEOTIDE SEQUENCE</scope>
    <source>
        <strain evidence="3">GVMAG-M-3300023174-75</strain>
    </source>
</reference>
<proteinExistence type="predicted"/>
<evidence type="ECO:0000313" key="3">
    <source>
        <dbReference type="EMBL" id="QHT20983.1"/>
    </source>
</evidence>
<evidence type="ECO:0000256" key="2">
    <source>
        <dbReference type="SAM" id="MobiDB-lite"/>
    </source>
</evidence>
<feature type="coiled-coil region" evidence="1">
    <location>
        <begin position="80"/>
        <end position="109"/>
    </location>
</feature>
<keyword evidence="1" id="KW-0175">Coiled coil</keyword>
<accession>A0A6C0DXC9</accession>
<organism evidence="3">
    <name type="scientific">viral metagenome</name>
    <dbReference type="NCBI Taxonomy" id="1070528"/>
    <lineage>
        <taxon>unclassified sequences</taxon>
        <taxon>metagenomes</taxon>
        <taxon>organismal metagenomes</taxon>
    </lineage>
</organism>
<feature type="region of interest" description="Disordered" evidence="2">
    <location>
        <begin position="1"/>
        <end position="35"/>
    </location>
</feature>
<protein>
    <submittedName>
        <fullName evidence="3">Uncharacterized protein</fullName>
    </submittedName>
</protein>